<dbReference type="GO" id="GO:0005975">
    <property type="term" value="P:carbohydrate metabolic process"/>
    <property type="evidence" value="ECO:0007669"/>
    <property type="project" value="InterPro"/>
</dbReference>
<keyword evidence="4 10" id="KW-0732">Signal</keyword>
<dbReference type="PRINTS" id="PR00742">
    <property type="entry name" value="GLHYDRLASE35"/>
</dbReference>
<evidence type="ECO:0000256" key="3">
    <source>
        <dbReference type="ARBA" id="ARBA00012756"/>
    </source>
</evidence>
<dbReference type="InterPro" id="IPR008979">
    <property type="entry name" value="Galactose-bd-like_sf"/>
</dbReference>
<dbReference type="OrthoDB" id="1657402at2759"/>
<evidence type="ECO:0000256" key="4">
    <source>
        <dbReference type="ARBA" id="ARBA00022729"/>
    </source>
</evidence>
<feature type="domain" description="Beta-galactosidase" evidence="11">
    <location>
        <begin position="376"/>
        <end position="555"/>
    </location>
</feature>
<evidence type="ECO:0000256" key="7">
    <source>
        <dbReference type="ARBA" id="ARBA00023295"/>
    </source>
</evidence>
<sequence>MRLFNIAASLALATAGLARVIPHPRDTDGLQDIVKYDNQSFSINGERIFLFSGEIHPFRLPVPSLWLDLFQKVKALGFSCVSFYVDWALMEGKPGTYYDKDIWDLQSFVDAAKDAGIYLLARPGPYINAEVSGGGFPGWLQRIDGYVRTRDPSYWNASMNYSHKINGFIAKNQITEGGPIILYQPENEYSHPYFDPQYMQDVMDVARKDGIVVPFISNDMNAGGRDAPGSGVGAVDVYGHDSYPLGFDCAHPDNWGNGFPTNFRSTHLKQSPSTPYSIVEFQGGSYDPWGGPGFGKCAAYTNEEFVRVWYKNNIAAGITFFNIYMIYGGTNWGNMGYPEGYTSYDYGAAISEDRGINRAKYSELKLLGNFLKVSPDYLDAVPSTASDFIADTKDITVTPIISRNSDTSFWVVRHSDAPSKDNTDYKLTLNTSQGKLTVPQLGGKLSLLGRDSKIAVSDYPVGDINLLYSTSDILTWKEFDDSKILVLYGEKGEHHEFAVAYDGKTPDFSTDSSDVKGKAHDKAFVVAWAPATNRQIVKVGDLTVLLVDRQAAYNYWVPQLASPTTRSCYTSNETVKNSIIVRAGYLVRSAHVKGDRLELSADFNTTTDVEIIGVPARVKKLSVNGDRVSHKVNSHGFWETTCGHEHKDVSIPDLKSLRWHHVDSLPEIQDSYDDSKWPKADHAYTNNSEHTLKTPVSLYGADYGFNTGYLVYRGRFVANGNENQFSIHTQGGSKYASSVWLNSTLLGAWQGNGDGSSNFTLSELKKNEDYVFTVIVENNGIEEAGVRAGDFKAPRGILNYDLSGHNQKDISWKLTGNLKGEDYIDKFRGPLNEGGLFAERHGYHLPSPPVKDKKLGWKSLSPFDGVSTSGVAFYTAPLKLKLPKGYDIPLSFKFSEPENTHYRLQLYVNGFQYGKYSPSLGPQTEFPVPQGVLNYRGENWISLAVWAYTNDGAKLSNFELVSGTPIVSSVEVKDIKAPSWKKRHDAY</sequence>
<dbReference type="Pfam" id="PF13364">
    <property type="entry name" value="BetaGal_ABD2"/>
    <property type="match status" value="2"/>
</dbReference>
<feature type="signal peptide" evidence="10">
    <location>
        <begin position="1"/>
        <end position="18"/>
    </location>
</feature>
<evidence type="ECO:0000313" key="12">
    <source>
        <dbReference type="EMBL" id="KZZ98085.1"/>
    </source>
</evidence>
<dbReference type="Gene3D" id="2.60.390.10">
    <property type="entry name" value="Beta-galactosidase, domain 3"/>
    <property type="match status" value="1"/>
</dbReference>
<keyword evidence="13" id="KW-1185">Reference proteome</keyword>
<dbReference type="InterPro" id="IPR025972">
    <property type="entry name" value="BetaGal_dom3"/>
</dbReference>
<evidence type="ECO:0000256" key="10">
    <source>
        <dbReference type="SAM" id="SignalP"/>
    </source>
</evidence>
<dbReference type="Proteomes" id="UP000242877">
    <property type="component" value="Unassembled WGS sequence"/>
</dbReference>
<dbReference type="FunFam" id="3.20.20.80:FF:000040">
    <property type="entry name" value="Beta-galactosidase A"/>
    <property type="match status" value="1"/>
</dbReference>
<dbReference type="SUPFAM" id="SSF51011">
    <property type="entry name" value="Glycosyl hydrolase domain"/>
    <property type="match status" value="1"/>
</dbReference>
<dbReference type="SUPFAM" id="SSF117100">
    <property type="entry name" value="Beta-galactosidase LacA, domain 3"/>
    <property type="match status" value="1"/>
</dbReference>
<dbReference type="EC" id="3.2.1.23" evidence="3 8"/>
<dbReference type="FunFam" id="2.60.390.10:FF:000001">
    <property type="entry name" value="Beta-galactosidase A"/>
    <property type="match status" value="1"/>
</dbReference>
<dbReference type="InterPro" id="IPR037110">
    <property type="entry name" value="Betagal_dom2_sf"/>
</dbReference>
<comment type="catalytic activity">
    <reaction evidence="1 8">
        <text>Hydrolysis of terminal non-reducing beta-D-galactose residues in beta-D-galactosides.</text>
        <dbReference type="EC" id="3.2.1.23"/>
    </reaction>
</comment>
<dbReference type="InterPro" id="IPR036833">
    <property type="entry name" value="BetaGal_dom3_sf"/>
</dbReference>
<organism evidence="12 13">
    <name type="scientific">Ascosphaera apis ARSEF 7405</name>
    <dbReference type="NCBI Taxonomy" id="392613"/>
    <lineage>
        <taxon>Eukaryota</taxon>
        <taxon>Fungi</taxon>
        <taxon>Dikarya</taxon>
        <taxon>Ascomycota</taxon>
        <taxon>Pezizomycotina</taxon>
        <taxon>Eurotiomycetes</taxon>
        <taxon>Eurotiomycetidae</taxon>
        <taxon>Onygenales</taxon>
        <taxon>Ascosphaeraceae</taxon>
        <taxon>Ascosphaera</taxon>
    </lineage>
</organism>
<keyword evidence="6" id="KW-0325">Glycoprotein</keyword>
<dbReference type="InterPro" id="IPR019801">
    <property type="entry name" value="Glyco_hydro_35_CS"/>
</dbReference>
<dbReference type="VEuPathDB" id="FungiDB:AAP_00346"/>
<dbReference type="FunFam" id="2.60.120.260:FF:000065">
    <property type="entry name" value="Beta-galactosidase A"/>
    <property type="match status" value="1"/>
</dbReference>
<dbReference type="Gene3D" id="2.102.20.10">
    <property type="entry name" value="Beta-galactosidase, domain 2"/>
    <property type="match status" value="1"/>
</dbReference>
<dbReference type="InterPro" id="IPR017853">
    <property type="entry name" value="GH"/>
</dbReference>
<dbReference type="SUPFAM" id="SSF51445">
    <property type="entry name" value="(Trans)glycosidases"/>
    <property type="match status" value="1"/>
</dbReference>
<dbReference type="FunFam" id="2.102.20.10:FF:000001">
    <property type="entry name" value="Beta-galactosidase A"/>
    <property type="match status" value="1"/>
</dbReference>
<protein>
    <recommendedName>
        <fullName evidence="3 8">Beta-galactosidase</fullName>
        <ecNumber evidence="3 8">3.2.1.23</ecNumber>
    </recommendedName>
</protein>
<dbReference type="SMART" id="SM01029">
    <property type="entry name" value="BetaGal_dom2"/>
    <property type="match status" value="1"/>
</dbReference>
<keyword evidence="5 8" id="KW-0378">Hydrolase</keyword>
<evidence type="ECO:0000256" key="6">
    <source>
        <dbReference type="ARBA" id="ARBA00023180"/>
    </source>
</evidence>
<comment type="similarity">
    <text evidence="2 9">Belongs to the glycosyl hydrolase 35 family.</text>
</comment>
<dbReference type="Pfam" id="PF13363">
    <property type="entry name" value="BetaGal_dom3"/>
    <property type="match status" value="1"/>
</dbReference>
<dbReference type="PROSITE" id="PS01182">
    <property type="entry name" value="GLYCOSYL_HYDROL_F35"/>
    <property type="match status" value="1"/>
</dbReference>
<evidence type="ECO:0000313" key="13">
    <source>
        <dbReference type="Proteomes" id="UP000242877"/>
    </source>
</evidence>
<name>A0A168DT96_9EURO</name>
<evidence type="ECO:0000256" key="1">
    <source>
        <dbReference type="ARBA" id="ARBA00001412"/>
    </source>
</evidence>
<gene>
    <name evidence="12" type="ORF">AAP_00346</name>
</gene>
<comment type="caution">
    <text evidence="12">The sequence shown here is derived from an EMBL/GenBank/DDBJ whole genome shotgun (WGS) entry which is preliminary data.</text>
</comment>
<evidence type="ECO:0000256" key="5">
    <source>
        <dbReference type="ARBA" id="ARBA00022801"/>
    </source>
</evidence>
<dbReference type="InterPro" id="IPR031330">
    <property type="entry name" value="Gly_Hdrlase_35_cat"/>
</dbReference>
<dbReference type="PANTHER" id="PTHR23421">
    <property type="entry name" value="BETA-GALACTOSIDASE RELATED"/>
    <property type="match status" value="1"/>
</dbReference>
<dbReference type="SUPFAM" id="SSF49785">
    <property type="entry name" value="Galactose-binding domain-like"/>
    <property type="match status" value="2"/>
</dbReference>
<dbReference type="GO" id="GO:0004565">
    <property type="term" value="F:beta-galactosidase activity"/>
    <property type="evidence" value="ECO:0007669"/>
    <property type="project" value="UniProtKB-EC"/>
</dbReference>
<dbReference type="Gene3D" id="3.20.20.80">
    <property type="entry name" value="Glycosidases"/>
    <property type="match status" value="1"/>
</dbReference>
<evidence type="ECO:0000256" key="2">
    <source>
        <dbReference type="ARBA" id="ARBA00009809"/>
    </source>
</evidence>
<evidence type="ECO:0000256" key="9">
    <source>
        <dbReference type="RuleBase" id="RU003679"/>
    </source>
</evidence>
<dbReference type="InterPro" id="IPR018954">
    <property type="entry name" value="Betagal_dom2"/>
</dbReference>
<dbReference type="AlphaFoldDB" id="A0A168DT96"/>
<evidence type="ECO:0000256" key="8">
    <source>
        <dbReference type="RuleBase" id="RU000675"/>
    </source>
</evidence>
<reference evidence="12 13" key="1">
    <citation type="journal article" date="2016" name="Genome Biol. Evol.">
        <title>Divergent and convergent evolution of fungal pathogenicity.</title>
        <authorList>
            <person name="Shang Y."/>
            <person name="Xiao G."/>
            <person name="Zheng P."/>
            <person name="Cen K."/>
            <person name="Zhan S."/>
            <person name="Wang C."/>
        </authorList>
    </citation>
    <scope>NUCLEOTIDE SEQUENCE [LARGE SCALE GENOMIC DNA]</scope>
    <source>
        <strain evidence="12 13">ARSEF 7405</strain>
    </source>
</reference>
<proteinExistence type="inferred from homology"/>
<dbReference type="Pfam" id="PF10435">
    <property type="entry name" value="BetaGal_dom2"/>
    <property type="match status" value="1"/>
</dbReference>
<dbReference type="InterPro" id="IPR025300">
    <property type="entry name" value="BetaGal_jelly_roll_dom"/>
</dbReference>
<keyword evidence="7 8" id="KW-0326">Glycosidase</keyword>
<feature type="chain" id="PRO_5007896396" description="Beta-galactosidase" evidence="10">
    <location>
        <begin position="19"/>
        <end position="987"/>
    </location>
</feature>
<accession>A0A168DT96</accession>
<evidence type="ECO:0000259" key="11">
    <source>
        <dbReference type="SMART" id="SM01029"/>
    </source>
</evidence>
<dbReference type="EMBL" id="AZGZ01000001">
    <property type="protein sequence ID" value="KZZ98085.1"/>
    <property type="molecule type" value="Genomic_DNA"/>
</dbReference>
<dbReference type="Pfam" id="PF01301">
    <property type="entry name" value="Glyco_hydro_35"/>
    <property type="match status" value="1"/>
</dbReference>
<dbReference type="Gene3D" id="2.60.120.260">
    <property type="entry name" value="Galactose-binding domain-like"/>
    <property type="match status" value="2"/>
</dbReference>
<dbReference type="InterPro" id="IPR001944">
    <property type="entry name" value="Glycoside_Hdrlase_35"/>
</dbReference>